<sequence>METKKRLLMTFKTNNDKKVSISIDNPRTDLGEDEIKTAMDVILASDIFVPDGSALVELVGAKIVQTDTNNYDLVI</sequence>
<protein>
    <submittedName>
        <fullName evidence="1">DUF2922 domain-containing protein</fullName>
    </submittedName>
</protein>
<evidence type="ECO:0000313" key="2">
    <source>
        <dbReference type="Proteomes" id="UP001301012"/>
    </source>
</evidence>
<dbReference type="InterPro" id="IPR021321">
    <property type="entry name" value="DUF2922"/>
</dbReference>
<dbReference type="RefSeq" id="WP_284131259.1">
    <property type="nucleotide sequence ID" value="NZ_JASKYM010000001.1"/>
</dbReference>
<comment type="caution">
    <text evidence="1">The sequence shown here is derived from an EMBL/GenBank/DDBJ whole genome shotgun (WGS) entry which is preliminary data.</text>
</comment>
<organism evidence="1 2">
    <name type="scientific">Romboutsia sedimentorum</name>
    <dbReference type="NCBI Taxonomy" id="1368474"/>
    <lineage>
        <taxon>Bacteria</taxon>
        <taxon>Bacillati</taxon>
        <taxon>Bacillota</taxon>
        <taxon>Clostridia</taxon>
        <taxon>Peptostreptococcales</taxon>
        <taxon>Peptostreptococcaceae</taxon>
        <taxon>Romboutsia</taxon>
    </lineage>
</organism>
<keyword evidence="2" id="KW-1185">Reference proteome</keyword>
<gene>
    <name evidence="1" type="ORF">QOZ84_01860</name>
</gene>
<name>A0ABT7E5R9_9FIRM</name>
<dbReference type="Pfam" id="PF11148">
    <property type="entry name" value="DUF2922"/>
    <property type="match status" value="1"/>
</dbReference>
<dbReference type="EMBL" id="JASKYM010000001">
    <property type="protein sequence ID" value="MDK2562278.1"/>
    <property type="molecule type" value="Genomic_DNA"/>
</dbReference>
<evidence type="ECO:0000313" key="1">
    <source>
        <dbReference type="EMBL" id="MDK2562278.1"/>
    </source>
</evidence>
<reference evidence="1 2" key="1">
    <citation type="submission" date="2023-05" db="EMBL/GenBank/DDBJ databases">
        <title>Rombocin, a short stable natural nisin variant, displays selective antimicrobial activity against Listeria monocytogenes and employs dual mode of action to kill target bacterial strains.</title>
        <authorList>
            <person name="Wambui J."/>
            <person name="Stephan R."/>
            <person name="Kuipers O.P."/>
        </authorList>
    </citation>
    <scope>NUCLEOTIDE SEQUENCE [LARGE SCALE GENOMIC DNA]</scope>
    <source>
        <strain evidence="1 2">RC002</strain>
    </source>
</reference>
<dbReference type="Proteomes" id="UP001301012">
    <property type="component" value="Unassembled WGS sequence"/>
</dbReference>
<accession>A0ABT7E5R9</accession>
<proteinExistence type="predicted"/>